<reference evidence="1 2" key="1">
    <citation type="submission" date="2014-04" db="EMBL/GenBank/DDBJ databases">
        <authorList>
            <consortium name="DOE Joint Genome Institute"/>
            <person name="Kuo A."/>
            <person name="Kohler A."/>
            <person name="Nagy L.G."/>
            <person name="Floudas D."/>
            <person name="Copeland A."/>
            <person name="Barry K.W."/>
            <person name="Cichocki N."/>
            <person name="Veneault-Fourrey C."/>
            <person name="LaButti K."/>
            <person name="Lindquist E.A."/>
            <person name="Lipzen A."/>
            <person name="Lundell T."/>
            <person name="Morin E."/>
            <person name="Murat C."/>
            <person name="Sun H."/>
            <person name="Tunlid A."/>
            <person name="Henrissat B."/>
            <person name="Grigoriev I.V."/>
            <person name="Hibbett D.S."/>
            <person name="Martin F."/>
            <person name="Nordberg H.P."/>
            <person name="Cantor M.N."/>
            <person name="Hua S.X."/>
        </authorList>
    </citation>
    <scope>NUCLEOTIDE SEQUENCE [LARGE SCALE GENOMIC DNA]</scope>
    <source>
        <strain evidence="1 2">LaAM-08-1</strain>
    </source>
</reference>
<proteinExistence type="predicted"/>
<reference evidence="2" key="2">
    <citation type="submission" date="2015-01" db="EMBL/GenBank/DDBJ databases">
        <title>Evolutionary Origins and Diversification of the Mycorrhizal Mutualists.</title>
        <authorList>
            <consortium name="DOE Joint Genome Institute"/>
            <consortium name="Mycorrhizal Genomics Consortium"/>
            <person name="Kohler A."/>
            <person name="Kuo A."/>
            <person name="Nagy L.G."/>
            <person name="Floudas D."/>
            <person name="Copeland A."/>
            <person name="Barry K.W."/>
            <person name="Cichocki N."/>
            <person name="Veneault-Fourrey C."/>
            <person name="LaButti K."/>
            <person name="Lindquist E.A."/>
            <person name="Lipzen A."/>
            <person name="Lundell T."/>
            <person name="Morin E."/>
            <person name="Murat C."/>
            <person name="Riley R."/>
            <person name="Ohm R."/>
            <person name="Sun H."/>
            <person name="Tunlid A."/>
            <person name="Henrissat B."/>
            <person name="Grigoriev I.V."/>
            <person name="Hibbett D.S."/>
            <person name="Martin F."/>
        </authorList>
    </citation>
    <scope>NUCLEOTIDE SEQUENCE [LARGE SCALE GENOMIC DNA]</scope>
    <source>
        <strain evidence="2">LaAM-08-1</strain>
    </source>
</reference>
<evidence type="ECO:0000313" key="1">
    <source>
        <dbReference type="EMBL" id="KIJ91078.1"/>
    </source>
</evidence>
<sequence>EAVHHAVRRKTAFDCRVRASKAGVVNFEKGQLVQVYDNKLASTLSTERKIAPMWSPP</sequence>
<gene>
    <name evidence="1" type="ORF">K443DRAFT_28886</name>
</gene>
<dbReference type="EMBL" id="KN839059">
    <property type="protein sequence ID" value="KIJ91078.1"/>
    <property type="molecule type" value="Genomic_DNA"/>
</dbReference>
<dbReference type="AlphaFoldDB" id="A0A0C9WSN7"/>
<organism evidence="1 2">
    <name type="scientific">Laccaria amethystina LaAM-08-1</name>
    <dbReference type="NCBI Taxonomy" id="1095629"/>
    <lineage>
        <taxon>Eukaryota</taxon>
        <taxon>Fungi</taxon>
        <taxon>Dikarya</taxon>
        <taxon>Basidiomycota</taxon>
        <taxon>Agaricomycotina</taxon>
        <taxon>Agaricomycetes</taxon>
        <taxon>Agaricomycetidae</taxon>
        <taxon>Agaricales</taxon>
        <taxon>Agaricineae</taxon>
        <taxon>Hydnangiaceae</taxon>
        <taxon>Laccaria</taxon>
    </lineage>
</organism>
<feature type="non-terminal residue" evidence="1">
    <location>
        <position position="57"/>
    </location>
</feature>
<protein>
    <submittedName>
        <fullName evidence="1">Uncharacterized protein</fullName>
    </submittedName>
</protein>
<name>A0A0C9WSN7_9AGAR</name>
<dbReference type="HOGENOM" id="CLU_186480_1_0_1"/>
<accession>A0A0C9WSN7</accession>
<dbReference type="Proteomes" id="UP000054477">
    <property type="component" value="Unassembled WGS sequence"/>
</dbReference>
<evidence type="ECO:0000313" key="2">
    <source>
        <dbReference type="Proteomes" id="UP000054477"/>
    </source>
</evidence>
<keyword evidence="2" id="KW-1185">Reference proteome</keyword>
<dbReference type="OrthoDB" id="3237746at2759"/>
<feature type="non-terminal residue" evidence="1">
    <location>
        <position position="1"/>
    </location>
</feature>